<accession>A0A9W8L2Q5</accession>
<proteinExistence type="predicted"/>
<dbReference type="EMBL" id="JANBTX010000271">
    <property type="protein sequence ID" value="KAJ2683644.1"/>
    <property type="molecule type" value="Genomic_DNA"/>
</dbReference>
<gene>
    <name evidence="2" type="ORF">IWW39_005384</name>
</gene>
<feature type="chain" id="PRO_5040969020" evidence="1">
    <location>
        <begin position="20"/>
        <end position="105"/>
    </location>
</feature>
<organism evidence="2 3">
    <name type="scientific">Coemansia spiralis</name>
    <dbReference type="NCBI Taxonomy" id="417178"/>
    <lineage>
        <taxon>Eukaryota</taxon>
        <taxon>Fungi</taxon>
        <taxon>Fungi incertae sedis</taxon>
        <taxon>Zoopagomycota</taxon>
        <taxon>Kickxellomycotina</taxon>
        <taxon>Kickxellomycetes</taxon>
        <taxon>Kickxellales</taxon>
        <taxon>Kickxellaceae</taxon>
        <taxon>Coemansia</taxon>
    </lineage>
</organism>
<protein>
    <submittedName>
        <fullName evidence="2">Uncharacterized protein</fullName>
    </submittedName>
</protein>
<keyword evidence="1" id="KW-0732">Signal</keyword>
<dbReference type="Proteomes" id="UP001151516">
    <property type="component" value="Unassembled WGS sequence"/>
</dbReference>
<reference evidence="2" key="1">
    <citation type="submission" date="2022-07" db="EMBL/GenBank/DDBJ databases">
        <title>Phylogenomic reconstructions and comparative analyses of Kickxellomycotina fungi.</title>
        <authorList>
            <person name="Reynolds N.K."/>
            <person name="Stajich J.E."/>
            <person name="Barry K."/>
            <person name="Grigoriev I.V."/>
            <person name="Crous P."/>
            <person name="Smith M.E."/>
        </authorList>
    </citation>
    <scope>NUCLEOTIDE SEQUENCE</scope>
    <source>
        <strain evidence="2">CBS 109367</strain>
    </source>
</reference>
<dbReference type="OrthoDB" id="5589783at2759"/>
<name>A0A9W8L2Q5_9FUNG</name>
<feature type="signal peptide" evidence="1">
    <location>
        <begin position="1"/>
        <end position="19"/>
    </location>
</feature>
<keyword evidence="3" id="KW-1185">Reference proteome</keyword>
<evidence type="ECO:0000313" key="3">
    <source>
        <dbReference type="Proteomes" id="UP001151516"/>
    </source>
</evidence>
<comment type="caution">
    <text evidence="2">The sequence shown here is derived from an EMBL/GenBank/DDBJ whole genome shotgun (WGS) entry which is preliminary data.</text>
</comment>
<evidence type="ECO:0000256" key="1">
    <source>
        <dbReference type="SAM" id="SignalP"/>
    </source>
</evidence>
<dbReference type="AlphaFoldDB" id="A0A9W8L2Q5"/>
<sequence length="105" mass="11300">MRFTLSIVATACLLALSNATIVAISSDRNEYFTTFDTNCHNIGTWNGANLQVMVKGSPTNFYAEPNCGRGIKAVHDRGGQWVRIDGPVSSYSVTSKSANPPMNTA</sequence>
<evidence type="ECO:0000313" key="2">
    <source>
        <dbReference type="EMBL" id="KAJ2683644.1"/>
    </source>
</evidence>